<reference evidence="4" key="3">
    <citation type="submission" date="2023-05" db="EMBL/GenBank/DDBJ databases">
        <title>Complete genome sequence of Bacillus subtilis SRCM117797 isolated from Soybean paste.</title>
        <authorList>
            <person name="Abraha H.B."/>
            <person name="Kim K.-P."/>
            <person name="Ryu M.-S."/>
            <person name="Jeong D.-Y."/>
        </authorList>
    </citation>
    <scope>NUCLEOTIDE SEQUENCE</scope>
    <source>
        <strain evidence="4">SRCM117797</strain>
    </source>
</reference>
<dbReference type="Proteomes" id="UP001229422">
    <property type="component" value="Chromosome"/>
</dbReference>
<dbReference type="AlphaFoldDB" id="A0A0C3GX98"/>
<protein>
    <submittedName>
        <fullName evidence="2">Uncharacterized protein</fullName>
    </submittedName>
</protein>
<accession>A0A0C3GX98</accession>
<feature type="chain" id="PRO_5015035179" evidence="1">
    <location>
        <begin position="23"/>
        <end position="171"/>
    </location>
</feature>
<evidence type="ECO:0000313" key="2">
    <source>
        <dbReference type="EMBL" id="KIU12139.1"/>
    </source>
</evidence>
<evidence type="ECO:0000313" key="3">
    <source>
        <dbReference type="EMBL" id="KZD92564.1"/>
    </source>
</evidence>
<gene>
    <name evidence="3" type="ORF">B4122_1471</name>
    <name evidence="4" type="ORF">QL281_19045</name>
    <name evidence="2" type="ORF">SC09_Contig19orf00523</name>
</gene>
<reference evidence="3 6" key="2">
    <citation type="submission" date="2015-09" db="EMBL/GenBank/DDBJ databases">
        <title>Spore heat resistance.</title>
        <authorList>
            <person name="Boekhorst J."/>
            <person name="Berendsen E.M."/>
            <person name="Wells-Bennik M.H."/>
            <person name="Kuipers O.P."/>
        </authorList>
    </citation>
    <scope>NUCLEOTIDE SEQUENCE [LARGE SCALE GENOMIC DNA]</scope>
    <source>
        <strain evidence="3 6">B4122</strain>
    </source>
</reference>
<dbReference type="RefSeq" id="WP_014476481.1">
    <property type="nucleotide sequence ID" value="NZ_BAABSX010000052.1"/>
</dbReference>
<dbReference type="EMBL" id="LJZV01000009">
    <property type="protein sequence ID" value="KZD92564.1"/>
    <property type="molecule type" value="Genomic_DNA"/>
</dbReference>
<evidence type="ECO:0000313" key="6">
    <source>
        <dbReference type="Proteomes" id="UP000076442"/>
    </source>
</evidence>
<sequence>MLKRLFFLASIFFLAIATIAPAASATQLNPEDGLDGLTEEQIEKSVAEVEYIFTKILVFDKETGYTVNEDELEKAPYPPAQKEGMIAFANYMNKEYNYTDVKINSVQGCLEDALNLSKGALNQVQKAIQNGDWLTVVGFLGTIGLAVSPPAVFAFFLLCGAPVAKIAPQEN</sequence>
<feature type="signal peptide" evidence="1">
    <location>
        <begin position="1"/>
        <end position="22"/>
    </location>
</feature>
<keyword evidence="1" id="KW-0732">Signal</keyword>
<dbReference type="Proteomes" id="UP000076442">
    <property type="component" value="Unassembled WGS sequence"/>
</dbReference>
<dbReference type="EMBL" id="CP125292">
    <property type="protein sequence ID" value="WHM20861.1"/>
    <property type="molecule type" value="Genomic_DNA"/>
</dbReference>
<name>A0A0C3GX98_BACIU</name>
<reference evidence="2 5" key="1">
    <citation type="submission" date="2014-12" db="EMBL/GenBank/DDBJ databases">
        <title>Comparative genome analysis of Bacillus coagulans HM-08, Clostridium butyricum HM-68, Bacillus subtilis HM-66 and Bacillus licheniformis BL-09.</title>
        <authorList>
            <person name="Zhang H."/>
        </authorList>
    </citation>
    <scope>NUCLEOTIDE SEQUENCE [LARGE SCALE GENOMIC DNA]</scope>
    <source>
        <strain evidence="2 5">HM-66</strain>
    </source>
</reference>
<evidence type="ECO:0000256" key="1">
    <source>
        <dbReference type="SAM" id="SignalP"/>
    </source>
</evidence>
<dbReference type="EMBL" id="JXBC01000002">
    <property type="protein sequence ID" value="KIU12139.1"/>
    <property type="molecule type" value="Genomic_DNA"/>
</dbReference>
<evidence type="ECO:0000313" key="4">
    <source>
        <dbReference type="EMBL" id="WHM20861.1"/>
    </source>
</evidence>
<dbReference type="Proteomes" id="UP000032247">
    <property type="component" value="Unassembled WGS sequence"/>
</dbReference>
<dbReference type="PATRIC" id="fig|1423.169.peg.340"/>
<proteinExistence type="predicted"/>
<organism evidence="2 5">
    <name type="scientific">Bacillus subtilis</name>
    <dbReference type="NCBI Taxonomy" id="1423"/>
    <lineage>
        <taxon>Bacteria</taxon>
        <taxon>Bacillati</taxon>
        <taxon>Bacillota</taxon>
        <taxon>Bacilli</taxon>
        <taxon>Bacillales</taxon>
        <taxon>Bacillaceae</taxon>
        <taxon>Bacillus</taxon>
    </lineage>
</organism>
<evidence type="ECO:0000313" key="5">
    <source>
        <dbReference type="Proteomes" id="UP000032247"/>
    </source>
</evidence>